<dbReference type="PANTHER" id="PTHR46558">
    <property type="entry name" value="TRACRIPTIONAL REGULATORY PROTEIN-RELATED-RELATED"/>
    <property type="match status" value="1"/>
</dbReference>
<dbReference type="PANTHER" id="PTHR46558:SF4">
    <property type="entry name" value="DNA-BIDING PHAGE PROTEIN"/>
    <property type="match status" value="1"/>
</dbReference>
<sequence length="77" mass="8443">MCPHNSASATANPVRERRKERRITQAELAEQVNVSRQTIIAVEQGDYAPSVYLALRIARALGGTVEELFTNETGADT</sequence>
<feature type="compositionally biased region" description="Polar residues" evidence="2">
    <location>
        <begin position="1"/>
        <end position="11"/>
    </location>
</feature>
<dbReference type="Proteomes" id="UP000297447">
    <property type="component" value="Unassembled WGS sequence"/>
</dbReference>
<dbReference type="InterPro" id="IPR010982">
    <property type="entry name" value="Lambda_DNA-bd_dom_sf"/>
</dbReference>
<dbReference type="InterPro" id="IPR001387">
    <property type="entry name" value="Cro/C1-type_HTH"/>
</dbReference>
<name>A0A4R8ZTI3_9MICO</name>
<keyword evidence="5" id="KW-1185">Reference proteome</keyword>
<feature type="domain" description="HTH cro/C1-type" evidence="3">
    <location>
        <begin position="14"/>
        <end position="68"/>
    </location>
</feature>
<evidence type="ECO:0000256" key="1">
    <source>
        <dbReference type="ARBA" id="ARBA00023125"/>
    </source>
</evidence>
<evidence type="ECO:0000313" key="4">
    <source>
        <dbReference type="EMBL" id="TFD44828.1"/>
    </source>
</evidence>
<gene>
    <name evidence="4" type="ORF">E3T55_19915</name>
</gene>
<dbReference type="Pfam" id="PF01381">
    <property type="entry name" value="HTH_3"/>
    <property type="match status" value="1"/>
</dbReference>
<dbReference type="SMART" id="SM00530">
    <property type="entry name" value="HTH_XRE"/>
    <property type="match status" value="1"/>
</dbReference>
<evidence type="ECO:0000313" key="5">
    <source>
        <dbReference type="Proteomes" id="UP000297447"/>
    </source>
</evidence>
<protein>
    <submittedName>
        <fullName evidence="4">Transcriptional regulator</fullName>
    </submittedName>
</protein>
<dbReference type="Gene3D" id="1.10.260.40">
    <property type="entry name" value="lambda repressor-like DNA-binding domains"/>
    <property type="match status" value="1"/>
</dbReference>
<reference evidence="4 5" key="1">
    <citation type="submission" date="2019-03" db="EMBL/GenBank/DDBJ databases">
        <title>Genomics of glacier-inhabiting Cryobacterium strains.</title>
        <authorList>
            <person name="Liu Q."/>
            <person name="Xin Y.-H."/>
        </authorList>
    </citation>
    <scope>NUCLEOTIDE SEQUENCE [LARGE SCALE GENOMIC DNA]</scope>
    <source>
        <strain evidence="4 5">Hh14</strain>
    </source>
</reference>
<dbReference type="CDD" id="cd00093">
    <property type="entry name" value="HTH_XRE"/>
    <property type="match status" value="1"/>
</dbReference>
<dbReference type="RefSeq" id="WP_134521353.1">
    <property type="nucleotide sequence ID" value="NZ_SOHE01000091.1"/>
</dbReference>
<dbReference type="PROSITE" id="PS50943">
    <property type="entry name" value="HTH_CROC1"/>
    <property type="match status" value="1"/>
</dbReference>
<organism evidence="4 5">
    <name type="scientific">Cryobacterium frigoriphilum</name>
    <dbReference type="NCBI Taxonomy" id="1259150"/>
    <lineage>
        <taxon>Bacteria</taxon>
        <taxon>Bacillati</taxon>
        <taxon>Actinomycetota</taxon>
        <taxon>Actinomycetes</taxon>
        <taxon>Micrococcales</taxon>
        <taxon>Microbacteriaceae</taxon>
        <taxon>Cryobacterium</taxon>
    </lineage>
</organism>
<proteinExistence type="predicted"/>
<dbReference type="AlphaFoldDB" id="A0A4R8ZTI3"/>
<dbReference type="GO" id="GO:0003677">
    <property type="term" value="F:DNA binding"/>
    <property type="evidence" value="ECO:0007669"/>
    <property type="project" value="UniProtKB-KW"/>
</dbReference>
<evidence type="ECO:0000259" key="3">
    <source>
        <dbReference type="PROSITE" id="PS50943"/>
    </source>
</evidence>
<dbReference type="SUPFAM" id="SSF47413">
    <property type="entry name" value="lambda repressor-like DNA-binding domains"/>
    <property type="match status" value="1"/>
</dbReference>
<keyword evidence="1" id="KW-0238">DNA-binding</keyword>
<comment type="caution">
    <text evidence="4">The sequence shown here is derived from an EMBL/GenBank/DDBJ whole genome shotgun (WGS) entry which is preliminary data.</text>
</comment>
<evidence type="ECO:0000256" key="2">
    <source>
        <dbReference type="SAM" id="MobiDB-lite"/>
    </source>
</evidence>
<dbReference type="OrthoDB" id="7428772at2"/>
<dbReference type="EMBL" id="SOHE01000091">
    <property type="protein sequence ID" value="TFD44828.1"/>
    <property type="molecule type" value="Genomic_DNA"/>
</dbReference>
<feature type="region of interest" description="Disordered" evidence="2">
    <location>
        <begin position="1"/>
        <end position="20"/>
    </location>
</feature>
<accession>A0A4R8ZTI3</accession>